<dbReference type="Pfam" id="PF08649">
    <property type="entry name" value="DASH_Dad1"/>
    <property type="match status" value="1"/>
</dbReference>
<evidence type="ECO:0000256" key="16">
    <source>
        <dbReference type="ARBA" id="ARBA00030566"/>
    </source>
</evidence>
<keyword evidence="15" id="KW-0137">Centromere</keyword>
<dbReference type="Proteomes" id="UP000799302">
    <property type="component" value="Unassembled WGS sequence"/>
</dbReference>
<evidence type="ECO:0000256" key="7">
    <source>
        <dbReference type="ARBA" id="ARBA00022490"/>
    </source>
</evidence>
<evidence type="ECO:0000313" key="19">
    <source>
        <dbReference type="Proteomes" id="UP000799302"/>
    </source>
</evidence>
<evidence type="ECO:0000256" key="14">
    <source>
        <dbReference type="ARBA" id="ARBA00023306"/>
    </source>
</evidence>
<sequence length="99" mass="10762">MASHNNSSSATDEAQSSYFHSQRAMLVSEIAQSMDSVLTNLNRLNRSMEAIIAVGNEFSNVEALWSTFEGVMGDQPTETTDNKESNTAEGAAVDEDKIE</sequence>
<keyword evidence="14" id="KW-0131">Cell cycle</keyword>
<evidence type="ECO:0000256" key="13">
    <source>
        <dbReference type="ARBA" id="ARBA00023242"/>
    </source>
</evidence>
<dbReference type="EMBL" id="MU004232">
    <property type="protein sequence ID" value="KAF2671750.1"/>
    <property type="molecule type" value="Genomic_DNA"/>
</dbReference>
<organism evidence="18 19">
    <name type="scientific">Microthyrium microscopicum</name>
    <dbReference type="NCBI Taxonomy" id="703497"/>
    <lineage>
        <taxon>Eukaryota</taxon>
        <taxon>Fungi</taxon>
        <taxon>Dikarya</taxon>
        <taxon>Ascomycota</taxon>
        <taxon>Pezizomycotina</taxon>
        <taxon>Dothideomycetes</taxon>
        <taxon>Dothideomycetes incertae sedis</taxon>
        <taxon>Microthyriales</taxon>
        <taxon>Microthyriaceae</taxon>
        <taxon>Microthyrium</taxon>
    </lineage>
</organism>
<dbReference type="GO" id="GO:0005876">
    <property type="term" value="C:spindle microtubule"/>
    <property type="evidence" value="ECO:0007669"/>
    <property type="project" value="TreeGrafter"/>
</dbReference>
<reference evidence="18" key="1">
    <citation type="journal article" date="2020" name="Stud. Mycol.">
        <title>101 Dothideomycetes genomes: a test case for predicting lifestyles and emergence of pathogens.</title>
        <authorList>
            <person name="Haridas S."/>
            <person name="Albert R."/>
            <person name="Binder M."/>
            <person name="Bloem J."/>
            <person name="Labutti K."/>
            <person name="Salamov A."/>
            <person name="Andreopoulos B."/>
            <person name="Baker S."/>
            <person name="Barry K."/>
            <person name="Bills G."/>
            <person name="Bluhm B."/>
            <person name="Cannon C."/>
            <person name="Castanera R."/>
            <person name="Culley D."/>
            <person name="Daum C."/>
            <person name="Ezra D."/>
            <person name="Gonzalez J."/>
            <person name="Henrissat B."/>
            <person name="Kuo A."/>
            <person name="Liang C."/>
            <person name="Lipzen A."/>
            <person name="Lutzoni F."/>
            <person name="Magnuson J."/>
            <person name="Mondo S."/>
            <person name="Nolan M."/>
            <person name="Ohm R."/>
            <person name="Pangilinan J."/>
            <person name="Park H.-J."/>
            <person name="Ramirez L."/>
            <person name="Alfaro M."/>
            <person name="Sun H."/>
            <person name="Tritt A."/>
            <person name="Yoshinaga Y."/>
            <person name="Zwiers L.-H."/>
            <person name="Turgeon B."/>
            <person name="Goodwin S."/>
            <person name="Spatafora J."/>
            <person name="Crous P."/>
            <person name="Grigoriev I."/>
        </authorList>
    </citation>
    <scope>NUCLEOTIDE SEQUENCE</scope>
    <source>
        <strain evidence="18">CBS 115976</strain>
    </source>
</reference>
<dbReference type="AlphaFoldDB" id="A0A6A6UIY6"/>
<dbReference type="OrthoDB" id="5566853at2759"/>
<dbReference type="GO" id="GO:0042729">
    <property type="term" value="C:DASH complex"/>
    <property type="evidence" value="ECO:0007669"/>
    <property type="project" value="InterPro"/>
</dbReference>
<evidence type="ECO:0000256" key="6">
    <source>
        <dbReference type="ARBA" id="ARBA00022454"/>
    </source>
</evidence>
<evidence type="ECO:0000256" key="10">
    <source>
        <dbReference type="ARBA" id="ARBA00022776"/>
    </source>
</evidence>
<evidence type="ECO:0000256" key="8">
    <source>
        <dbReference type="ARBA" id="ARBA00022618"/>
    </source>
</evidence>
<comment type="subcellular location">
    <subcellularLocation>
        <location evidence="3">Chromosome</location>
        <location evidence="3">Centromere</location>
        <location evidence="3">Kinetochore</location>
    </subcellularLocation>
    <subcellularLocation>
        <location evidence="2">Cytoplasm</location>
        <location evidence="2">Cytoskeleton</location>
        <location evidence="2">Spindle</location>
    </subcellularLocation>
    <subcellularLocation>
        <location evidence="1">Nucleus</location>
    </subcellularLocation>
</comment>
<dbReference type="GO" id="GO:0051301">
    <property type="term" value="P:cell division"/>
    <property type="evidence" value="ECO:0007669"/>
    <property type="project" value="UniProtKB-KW"/>
</dbReference>
<proteinExistence type="inferred from homology"/>
<comment type="similarity">
    <text evidence="4">Belongs to the DASH complex DAD1 family.</text>
</comment>
<keyword evidence="11" id="KW-0995">Kinetochore</keyword>
<gene>
    <name evidence="18" type="ORF">BT63DRAFT_476610</name>
</gene>
<dbReference type="GO" id="GO:0044732">
    <property type="term" value="C:mitotic spindle pole body"/>
    <property type="evidence" value="ECO:0007669"/>
    <property type="project" value="TreeGrafter"/>
</dbReference>
<name>A0A6A6UIY6_9PEZI</name>
<dbReference type="GO" id="GO:0051010">
    <property type="term" value="F:microtubule plus-end binding"/>
    <property type="evidence" value="ECO:0007669"/>
    <property type="project" value="TreeGrafter"/>
</dbReference>
<evidence type="ECO:0000256" key="2">
    <source>
        <dbReference type="ARBA" id="ARBA00004186"/>
    </source>
</evidence>
<accession>A0A6A6UIY6</accession>
<keyword evidence="12" id="KW-0206">Cytoskeleton</keyword>
<dbReference type="GO" id="GO:0072686">
    <property type="term" value="C:mitotic spindle"/>
    <property type="evidence" value="ECO:0007669"/>
    <property type="project" value="InterPro"/>
</dbReference>
<evidence type="ECO:0000256" key="4">
    <source>
        <dbReference type="ARBA" id="ARBA00010146"/>
    </source>
</evidence>
<evidence type="ECO:0000256" key="3">
    <source>
        <dbReference type="ARBA" id="ARBA00004629"/>
    </source>
</evidence>
<keyword evidence="8" id="KW-0132">Cell division</keyword>
<keyword evidence="10" id="KW-0498">Mitosis</keyword>
<keyword evidence="6" id="KW-0158">Chromosome</keyword>
<evidence type="ECO:0000313" key="18">
    <source>
        <dbReference type="EMBL" id="KAF2671750.1"/>
    </source>
</evidence>
<keyword evidence="13" id="KW-0539">Nucleus</keyword>
<evidence type="ECO:0000256" key="5">
    <source>
        <dbReference type="ARBA" id="ARBA00020261"/>
    </source>
</evidence>
<evidence type="ECO:0000256" key="12">
    <source>
        <dbReference type="ARBA" id="ARBA00023212"/>
    </source>
</evidence>
<evidence type="ECO:0000256" key="1">
    <source>
        <dbReference type="ARBA" id="ARBA00004123"/>
    </source>
</evidence>
<dbReference type="PANTHER" id="PTHR28025">
    <property type="entry name" value="DASH COMPLEX SUBUNIT DAD1"/>
    <property type="match status" value="1"/>
</dbReference>
<keyword evidence="7" id="KW-0963">Cytoplasm</keyword>
<dbReference type="PANTHER" id="PTHR28025:SF1">
    <property type="entry name" value="DASH COMPLEX SUBUNIT DAD1"/>
    <property type="match status" value="1"/>
</dbReference>
<keyword evidence="9" id="KW-0493">Microtubule</keyword>
<evidence type="ECO:0000256" key="9">
    <source>
        <dbReference type="ARBA" id="ARBA00022701"/>
    </source>
</evidence>
<protein>
    <recommendedName>
        <fullName evidence="5">DASH complex subunit DAD1</fullName>
    </recommendedName>
    <alternativeName>
        <fullName evidence="16">Outer kinetochore protein DAD1</fullName>
    </alternativeName>
</protein>
<dbReference type="InterPro" id="IPR013958">
    <property type="entry name" value="DASH_Dad1"/>
</dbReference>
<feature type="region of interest" description="Disordered" evidence="17">
    <location>
        <begin position="72"/>
        <end position="99"/>
    </location>
</feature>
<evidence type="ECO:0000256" key="11">
    <source>
        <dbReference type="ARBA" id="ARBA00022838"/>
    </source>
</evidence>
<keyword evidence="19" id="KW-1185">Reference proteome</keyword>
<evidence type="ECO:0000256" key="17">
    <source>
        <dbReference type="SAM" id="MobiDB-lite"/>
    </source>
</evidence>
<evidence type="ECO:0000256" key="15">
    <source>
        <dbReference type="ARBA" id="ARBA00023328"/>
    </source>
</evidence>